<accession>A0AAE0SNW0</accession>
<dbReference type="AlphaFoldDB" id="A0AAE0SNW0"/>
<dbReference type="SUPFAM" id="SSF56112">
    <property type="entry name" value="Protein kinase-like (PK-like)"/>
    <property type="match status" value="1"/>
</dbReference>
<sequence>MLWAARLLGCCKDFVKRLLSVDVYKRSTVRQALVHPWVRGIAAKHEYLEDTQRKMKEFNHRRKQSIHGSYEGDI</sequence>
<dbReference type="InterPro" id="IPR011009">
    <property type="entry name" value="Kinase-like_dom_sf"/>
</dbReference>
<evidence type="ECO:0000313" key="2">
    <source>
        <dbReference type="Proteomes" id="UP001195483"/>
    </source>
</evidence>
<reference evidence="1" key="1">
    <citation type="journal article" date="2021" name="Genome Biol. Evol.">
        <title>A High-Quality Reference Genome for a Parasitic Bivalve with Doubly Uniparental Inheritance (Bivalvia: Unionida).</title>
        <authorList>
            <person name="Smith C.H."/>
        </authorList>
    </citation>
    <scope>NUCLEOTIDE SEQUENCE</scope>
    <source>
        <strain evidence="1">CHS0354</strain>
    </source>
</reference>
<gene>
    <name evidence="1" type="ORF">CHS0354_028569</name>
</gene>
<dbReference type="Proteomes" id="UP001195483">
    <property type="component" value="Unassembled WGS sequence"/>
</dbReference>
<name>A0AAE0SNW0_9BIVA</name>
<dbReference type="EMBL" id="JAEAOA010001708">
    <property type="protein sequence ID" value="KAK3595136.1"/>
    <property type="molecule type" value="Genomic_DNA"/>
</dbReference>
<keyword evidence="2" id="KW-1185">Reference proteome</keyword>
<protein>
    <submittedName>
        <fullName evidence="1">Uncharacterized protein</fullName>
    </submittedName>
</protein>
<reference evidence="1" key="3">
    <citation type="submission" date="2023-05" db="EMBL/GenBank/DDBJ databases">
        <authorList>
            <person name="Smith C.H."/>
        </authorList>
    </citation>
    <scope>NUCLEOTIDE SEQUENCE</scope>
    <source>
        <strain evidence="1">CHS0354</strain>
        <tissue evidence="1">Mantle</tissue>
    </source>
</reference>
<evidence type="ECO:0000313" key="1">
    <source>
        <dbReference type="EMBL" id="KAK3595136.1"/>
    </source>
</evidence>
<comment type="caution">
    <text evidence="1">The sequence shown here is derived from an EMBL/GenBank/DDBJ whole genome shotgun (WGS) entry which is preliminary data.</text>
</comment>
<organism evidence="1 2">
    <name type="scientific">Potamilus streckersoni</name>
    <dbReference type="NCBI Taxonomy" id="2493646"/>
    <lineage>
        <taxon>Eukaryota</taxon>
        <taxon>Metazoa</taxon>
        <taxon>Spiralia</taxon>
        <taxon>Lophotrochozoa</taxon>
        <taxon>Mollusca</taxon>
        <taxon>Bivalvia</taxon>
        <taxon>Autobranchia</taxon>
        <taxon>Heteroconchia</taxon>
        <taxon>Palaeoheterodonta</taxon>
        <taxon>Unionida</taxon>
        <taxon>Unionoidea</taxon>
        <taxon>Unionidae</taxon>
        <taxon>Ambleminae</taxon>
        <taxon>Lampsilini</taxon>
        <taxon>Potamilus</taxon>
    </lineage>
</organism>
<proteinExistence type="predicted"/>
<dbReference type="Gene3D" id="1.10.510.10">
    <property type="entry name" value="Transferase(Phosphotransferase) domain 1"/>
    <property type="match status" value="1"/>
</dbReference>
<reference evidence="1" key="2">
    <citation type="journal article" date="2021" name="Genome Biol. Evol.">
        <title>Developing a high-quality reference genome for a parasitic bivalve with doubly uniparental inheritance (Bivalvia: Unionida).</title>
        <authorList>
            <person name="Smith C.H."/>
        </authorList>
    </citation>
    <scope>NUCLEOTIDE SEQUENCE</scope>
    <source>
        <strain evidence="1">CHS0354</strain>
        <tissue evidence="1">Mantle</tissue>
    </source>
</reference>